<evidence type="ECO:0000256" key="7">
    <source>
        <dbReference type="ARBA" id="ARBA00023211"/>
    </source>
</evidence>
<dbReference type="GO" id="GO:0046872">
    <property type="term" value="F:metal ion binding"/>
    <property type="evidence" value="ECO:0007669"/>
    <property type="project" value="UniProtKB-KW"/>
</dbReference>
<comment type="caution">
    <text evidence="11">The sequence shown here is derived from an EMBL/GenBank/DDBJ whole genome shotgun (WGS) entry which is preliminary data.</text>
</comment>
<sequence>MVILVDENDNPIGTMPKMEAHEKAMLHRAFSVFILNANDEVLLQQRANDKYHSAGLWTNTCCSHPHPGEDTLGAARRRLKEEMGMEADLQFVFKFMYKAPFDNLLTEHEIDHVFIGKTDQLPVINPEEVASYKYMKPEEIKLDMEQNPQSYTVWFRIIFNEFYKEIFTHKLAV</sequence>
<dbReference type="HAMAP" id="MF_00202">
    <property type="entry name" value="Idi"/>
    <property type="match status" value="1"/>
</dbReference>
<comment type="pathway">
    <text evidence="1">Isoprenoid biosynthesis; dimethylallyl diphosphate biosynthesis; dimethylallyl diphosphate from isopentenyl diphosphate: step 1/1.</text>
</comment>
<accession>A0A644UYF8</accession>
<dbReference type="Pfam" id="PF00293">
    <property type="entry name" value="NUDIX"/>
    <property type="match status" value="1"/>
</dbReference>
<evidence type="ECO:0000256" key="3">
    <source>
        <dbReference type="ARBA" id="ARBA00012057"/>
    </source>
</evidence>
<keyword evidence="9 11" id="KW-0413">Isomerase</keyword>
<dbReference type="AlphaFoldDB" id="A0A644UYF8"/>
<name>A0A644UYF8_9ZZZZ</name>
<organism evidence="11">
    <name type="scientific">bioreactor metagenome</name>
    <dbReference type="NCBI Taxonomy" id="1076179"/>
    <lineage>
        <taxon>unclassified sequences</taxon>
        <taxon>metagenomes</taxon>
        <taxon>ecological metagenomes</taxon>
    </lineage>
</organism>
<dbReference type="CDD" id="cd02885">
    <property type="entry name" value="NUDIX_IPP_Isomerase"/>
    <property type="match status" value="1"/>
</dbReference>
<dbReference type="PIRSF" id="PIRSF018427">
    <property type="entry name" value="Isopntndiph_ism"/>
    <property type="match status" value="1"/>
</dbReference>
<dbReference type="PANTHER" id="PTHR10885:SF0">
    <property type="entry name" value="ISOPENTENYL-DIPHOSPHATE DELTA-ISOMERASE"/>
    <property type="match status" value="1"/>
</dbReference>
<feature type="domain" description="Nudix hydrolase" evidence="10">
    <location>
        <begin position="25"/>
        <end position="157"/>
    </location>
</feature>
<dbReference type="InterPro" id="IPR015797">
    <property type="entry name" value="NUDIX_hydrolase-like_dom_sf"/>
</dbReference>
<dbReference type="EMBL" id="VSSQ01000185">
    <property type="protein sequence ID" value="MPL84129.1"/>
    <property type="molecule type" value="Genomic_DNA"/>
</dbReference>
<keyword evidence="5" id="KW-0479">Metal-binding</keyword>
<evidence type="ECO:0000256" key="4">
    <source>
        <dbReference type="ARBA" id="ARBA00022490"/>
    </source>
</evidence>
<dbReference type="InterPro" id="IPR056375">
    <property type="entry name" value="Idi_bact"/>
</dbReference>
<evidence type="ECO:0000256" key="8">
    <source>
        <dbReference type="ARBA" id="ARBA00023229"/>
    </source>
</evidence>
<dbReference type="PROSITE" id="PS51462">
    <property type="entry name" value="NUDIX"/>
    <property type="match status" value="1"/>
</dbReference>
<gene>
    <name evidence="11" type="primary">idi_6</name>
    <name evidence="11" type="ORF">SDC9_30093</name>
</gene>
<evidence type="ECO:0000256" key="1">
    <source>
        <dbReference type="ARBA" id="ARBA00004826"/>
    </source>
</evidence>
<comment type="similarity">
    <text evidence="2">Belongs to the IPP isomerase type 1 family.</text>
</comment>
<evidence type="ECO:0000259" key="10">
    <source>
        <dbReference type="PROSITE" id="PS51462"/>
    </source>
</evidence>
<keyword evidence="6" id="KW-0460">Magnesium</keyword>
<evidence type="ECO:0000256" key="5">
    <source>
        <dbReference type="ARBA" id="ARBA00022723"/>
    </source>
</evidence>
<keyword evidence="8" id="KW-0414">Isoprene biosynthesis</keyword>
<dbReference type="Gene3D" id="3.90.79.10">
    <property type="entry name" value="Nucleoside Triphosphate Pyrophosphohydrolase"/>
    <property type="match status" value="1"/>
</dbReference>
<dbReference type="EC" id="5.3.3.2" evidence="3"/>
<dbReference type="InterPro" id="IPR011876">
    <property type="entry name" value="IsopentenylPP_isomerase_typ1"/>
</dbReference>
<dbReference type="PANTHER" id="PTHR10885">
    <property type="entry name" value="ISOPENTENYL-DIPHOSPHATE DELTA-ISOMERASE"/>
    <property type="match status" value="1"/>
</dbReference>
<dbReference type="SUPFAM" id="SSF55811">
    <property type="entry name" value="Nudix"/>
    <property type="match status" value="1"/>
</dbReference>
<evidence type="ECO:0000313" key="11">
    <source>
        <dbReference type="EMBL" id="MPL84129.1"/>
    </source>
</evidence>
<dbReference type="GO" id="GO:0005737">
    <property type="term" value="C:cytoplasm"/>
    <property type="evidence" value="ECO:0007669"/>
    <property type="project" value="TreeGrafter"/>
</dbReference>
<evidence type="ECO:0000256" key="9">
    <source>
        <dbReference type="ARBA" id="ARBA00023235"/>
    </source>
</evidence>
<keyword evidence="4" id="KW-0963">Cytoplasm</keyword>
<dbReference type="GO" id="GO:0009240">
    <property type="term" value="P:isopentenyl diphosphate biosynthetic process"/>
    <property type="evidence" value="ECO:0007669"/>
    <property type="project" value="TreeGrafter"/>
</dbReference>
<proteinExistence type="inferred from homology"/>
<dbReference type="UniPathway" id="UPA00059">
    <property type="reaction ID" value="UER00104"/>
</dbReference>
<evidence type="ECO:0000256" key="6">
    <source>
        <dbReference type="ARBA" id="ARBA00022842"/>
    </source>
</evidence>
<protein>
    <recommendedName>
        <fullName evidence="3">isopentenyl-diphosphate Delta-isomerase</fullName>
        <ecNumber evidence="3">5.3.3.2</ecNumber>
    </recommendedName>
</protein>
<dbReference type="NCBIfam" id="NF002995">
    <property type="entry name" value="PRK03759.1"/>
    <property type="match status" value="1"/>
</dbReference>
<keyword evidence="7" id="KW-0464">Manganese</keyword>
<reference evidence="11" key="1">
    <citation type="submission" date="2019-08" db="EMBL/GenBank/DDBJ databases">
        <authorList>
            <person name="Kucharzyk K."/>
            <person name="Murdoch R.W."/>
            <person name="Higgins S."/>
            <person name="Loffler F."/>
        </authorList>
    </citation>
    <scope>NUCLEOTIDE SEQUENCE</scope>
</reference>
<dbReference type="InterPro" id="IPR000086">
    <property type="entry name" value="NUDIX_hydrolase_dom"/>
</dbReference>
<dbReference type="GO" id="GO:0050992">
    <property type="term" value="P:dimethylallyl diphosphate biosynthetic process"/>
    <property type="evidence" value="ECO:0007669"/>
    <property type="project" value="UniProtKB-UniPathway"/>
</dbReference>
<dbReference type="GO" id="GO:0004452">
    <property type="term" value="F:isopentenyl-diphosphate delta-isomerase activity"/>
    <property type="evidence" value="ECO:0007669"/>
    <property type="project" value="UniProtKB-EC"/>
</dbReference>
<evidence type="ECO:0000256" key="2">
    <source>
        <dbReference type="ARBA" id="ARBA00007579"/>
    </source>
</evidence>
<dbReference type="NCBIfam" id="TIGR02150">
    <property type="entry name" value="IPP_isom_1"/>
    <property type="match status" value="1"/>
</dbReference>